<organism evidence="5 6">
    <name type="scientific">Brassica napus</name>
    <name type="common">Rape</name>
    <dbReference type="NCBI Taxonomy" id="3708"/>
    <lineage>
        <taxon>Eukaryota</taxon>
        <taxon>Viridiplantae</taxon>
        <taxon>Streptophyta</taxon>
        <taxon>Embryophyta</taxon>
        <taxon>Tracheophyta</taxon>
        <taxon>Spermatophyta</taxon>
        <taxon>Magnoliopsida</taxon>
        <taxon>eudicotyledons</taxon>
        <taxon>Gunneridae</taxon>
        <taxon>Pentapetalae</taxon>
        <taxon>rosids</taxon>
        <taxon>malvids</taxon>
        <taxon>Brassicales</taxon>
        <taxon>Brassicaceae</taxon>
        <taxon>Brassiceae</taxon>
        <taxon>Brassica</taxon>
    </lineage>
</organism>
<dbReference type="SUPFAM" id="SSF56399">
    <property type="entry name" value="ADP-ribosylation"/>
    <property type="match status" value="1"/>
</dbReference>
<dbReference type="Gene3D" id="3.90.228.10">
    <property type="match status" value="1"/>
</dbReference>
<keyword evidence="6" id="KW-1185">Reference proteome</keyword>
<name>A0ABQ8A1Q0_BRANA</name>
<dbReference type="Proteomes" id="UP000824890">
    <property type="component" value="Unassembled WGS sequence"/>
</dbReference>
<protein>
    <recommendedName>
        <fullName evidence="4">C2H2-type domain-containing protein</fullName>
    </recommendedName>
</protein>
<proteinExistence type="predicted"/>
<gene>
    <name evidence="5" type="ORF">HID58_062536</name>
</gene>
<keyword evidence="1" id="KW-0862">Zinc</keyword>
<evidence type="ECO:0000256" key="3">
    <source>
        <dbReference type="SAM" id="Phobius"/>
    </source>
</evidence>
<evidence type="ECO:0000259" key="4">
    <source>
        <dbReference type="PROSITE" id="PS50157"/>
    </source>
</evidence>
<feature type="transmembrane region" description="Helical" evidence="3">
    <location>
        <begin position="212"/>
        <end position="235"/>
    </location>
</feature>
<keyword evidence="3" id="KW-0472">Membrane</keyword>
<comment type="caution">
    <text evidence="5">The sequence shown here is derived from an EMBL/GenBank/DDBJ whole genome shotgun (WGS) entry which is preliminary data.</text>
</comment>
<keyword evidence="3" id="KW-1133">Transmembrane helix</keyword>
<feature type="region of interest" description="Disordered" evidence="2">
    <location>
        <begin position="245"/>
        <end position="264"/>
    </location>
</feature>
<evidence type="ECO:0000256" key="2">
    <source>
        <dbReference type="SAM" id="MobiDB-lite"/>
    </source>
</evidence>
<feature type="compositionally biased region" description="Low complexity" evidence="2">
    <location>
        <begin position="254"/>
        <end position="264"/>
    </location>
</feature>
<dbReference type="PANTHER" id="PTHR31681:SF63">
    <property type="entry name" value="C2H2-TYPE DOMAIN-CONTAINING PROTEIN"/>
    <property type="match status" value="1"/>
</dbReference>
<evidence type="ECO:0000256" key="1">
    <source>
        <dbReference type="PROSITE-ProRule" id="PRU00042"/>
    </source>
</evidence>
<dbReference type="PROSITE" id="PS50157">
    <property type="entry name" value="ZINC_FINGER_C2H2_2"/>
    <property type="match status" value="1"/>
</dbReference>
<evidence type="ECO:0000313" key="6">
    <source>
        <dbReference type="Proteomes" id="UP000824890"/>
    </source>
</evidence>
<sequence>MDINSVIISPRNLISLLKTPMGKTPIGDGLNFETVAFITINFAINFGADTSGDEPGGCCHGAHASRREAPGGRPEELQERFGRDRADGSRRRHHVAVERFVDDDKQSDARDGVAAGYVRLGERDDFGERVDERRVRDSRDVELRGGVCGFGRVESVDVIKTRVMNMKVEAGETAPYKGAVDCALKTGFLSTVSRQAPFTMCKPRLMEANIEMLRFTLVVHFFSLFFLFVGCFLFPKGSDCKHKKRKKKNLRTVSSGSGSGLSSPWSSLKRFYLSTTRISKPRSQTHPNGQLTTLTSARSSHNSLVTLIQPDPETRNESDSPLSDEIFSCATCGEVFPKTNLLEHHIAVKHAVTELTDGESSTNIVKIIFKSGWPDLNNKAPEIHRILKIHNSPKILARFEEYREFVKAKAARSCSGGGGRRRDDERCVADGNELLRFYCSTFMCDLGQNGNSSLCGHQYCSVCGIIGSGFSPKLDGIATLATGWRGHAAVPEEVEEEFGFMNVKRAMLVCRVVAGRVGCDLIADDDVDKRDGGYDSLVGEGSGSKSGALLRIDDEELLKPIE</sequence>
<dbReference type="InterPro" id="IPR013087">
    <property type="entry name" value="Znf_C2H2_type"/>
</dbReference>
<dbReference type="PANTHER" id="PTHR31681">
    <property type="entry name" value="C2H2-LIKE ZINC FINGER PROTEIN"/>
    <property type="match status" value="1"/>
</dbReference>
<dbReference type="PROSITE" id="PS00028">
    <property type="entry name" value="ZINC_FINGER_C2H2_1"/>
    <property type="match status" value="1"/>
</dbReference>
<keyword evidence="1" id="KW-0479">Metal-binding</keyword>
<dbReference type="EMBL" id="JAGKQM010000014">
    <property type="protein sequence ID" value="KAH0886440.1"/>
    <property type="molecule type" value="Genomic_DNA"/>
</dbReference>
<feature type="domain" description="C2H2-type" evidence="4">
    <location>
        <begin position="327"/>
        <end position="355"/>
    </location>
</feature>
<keyword evidence="3" id="KW-0812">Transmembrane</keyword>
<keyword evidence="1" id="KW-0863">Zinc-finger</keyword>
<accession>A0ABQ8A1Q0</accession>
<evidence type="ECO:0000313" key="5">
    <source>
        <dbReference type="EMBL" id="KAH0886440.1"/>
    </source>
</evidence>
<reference evidence="5 6" key="1">
    <citation type="submission" date="2021-05" db="EMBL/GenBank/DDBJ databases">
        <title>Genome Assembly of Synthetic Allotetraploid Brassica napus Reveals Homoeologous Exchanges between Subgenomes.</title>
        <authorList>
            <person name="Davis J.T."/>
        </authorList>
    </citation>
    <scope>NUCLEOTIDE SEQUENCE [LARGE SCALE GENOMIC DNA]</scope>
    <source>
        <strain evidence="6">cv. Da-Ae</strain>
        <tissue evidence="5">Seedling</tissue>
    </source>
</reference>